<reference evidence="5 6" key="1">
    <citation type="submission" date="2019-06" db="EMBL/GenBank/DDBJ databases">
        <title>Discovery of a novel chromosome fission-fusion reversal in muntjac.</title>
        <authorList>
            <person name="Mudd A.B."/>
            <person name="Bredeson J.V."/>
            <person name="Baum R."/>
            <person name="Hockemeyer D."/>
            <person name="Rokhsar D.S."/>
        </authorList>
    </citation>
    <scope>NUCLEOTIDE SEQUENCE [LARGE SCALE GENOMIC DNA]</scope>
    <source>
        <strain evidence="5">UTSW_UCB_Mm</strain>
        <tissue evidence="5">Fibroblast cell line</tissue>
    </source>
</reference>
<protein>
    <recommendedName>
        <fullName evidence="3">C-type lectin domain-containing protein</fullName>
    </recommendedName>
</protein>
<organism evidence="5 6">
    <name type="scientific">Muntiacus muntjak</name>
    <name type="common">Barking deer</name>
    <name type="synonym">Indian muntjac</name>
    <dbReference type="NCBI Taxonomy" id="9888"/>
    <lineage>
        <taxon>Eukaryota</taxon>
        <taxon>Metazoa</taxon>
        <taxon>Chordata</taxon>
        <taxon>Craniata</taxon>
        <taxon>Vertebrata</taxon>
        <taxon>Euteleostomi</taxon>
        <taxon>Mammalia</taxon>
        <taxon>Eutheria</taxon>
        <taxon>Laurasiatheria</taxon>
        <taxon>Artiodactyla</taxon>
        <taxon>Ruminantia</taxon>
        <taxon>Pecora</taxon>
        <taxon>Cervidae</taxon>
        <taxon>Muntiacinae</taxon>
        <taxon>Muntiacus</taxon>
    </lineage>
</organism>
<dbReference type="Proteomes" id="UP000326458">
    <property type="component" value="Unassembled WGS sequence"/>
</dbReference>
<feature type="signal peptide" evidence="2">
    <location>
        <begin position="1"/>
        <end position="17"/>
    </location>
</feature>
<evidence type="ECO:0000313" key="6">
    <source>
        <dbReference type="Proteomes" id="UP000326458"/>
    </source>
</evidence>
<name>A0A5N3UQI3_MUNMU</name>
<dbReference type="PROSITE" id="PS50041">
    <property type="entry name" value="C_TYPE_LECTIN_2"/>
    <property type="match status" value="1"/>
</dbReference>
<dbReference type="PANTHER" id="PTHR22991:SF40">
    <property type="entry name" value="PROTEIN CBG13490"/>
    <property type="match status" value="1"/>
</dbReference>
<dbReference type="SUPFAM" id="SSF56436">
    <property type="entry name" value="C-type lectin-like"/>
    <property type="match status" value="1"/>
</dbReference>
<dbReference type="GO" id="GO:0006955">
    <property type="term" value="P:immune response"/>
    <property type="evidence" value="ECO:0007669"/>
    <property type="project" value="InterPro"/>
</dbReference>
<evidence type="ECO:0000256" key="2">
    <source>
        <dbReference type="SAM" id="SignalP"/>
    </source>
</evidence>
<evidence type="ECO:0000313" key="4">
    <source>
        <dbReference type="EMBL" id="KAB0338983.1"/>
    </source>
</evidence>
<keyword evidence="1" id="KW-1015">Disulfide bond</keyword>
<comment type="caution">
    <text evidence="5">The sequence shown here is derived from an EMBL/GenBank/DDBJ whole genome shotgun (WGS) entry which is preliminary data.</text>
</comment>
<dbReference type="InterPro" id="IPR001304">
    <property type="entry name" value="C-type_lectin-like"/>
</dbReference>
<dbReference type="EMBL" id="VCEA01002712">
    <property type="protein sequence ID" value="KAB0338985.1"/>
    <property type="molecule type" value="Genomic_DNA"/>
</dbReference>
<evidence type="ECO:0000313" key="5">
    <source>
        <dbReference type="EMBL" id="KAB0338985.1"/>
    </source>
</evidence>
<dbReference type="PANTHER" id="PTHR22991">
    <property type="entry name" value="PROTEIN CBG13490"/>
    <property type="match status" value="1"/>
</dbReference>
<proteinExistence type="predicted"/>
<dbReference type="AlphaFoldDB" id="A0A5N3UQI3"/>
<keyword evidence="2" id="KW-0732">Signal</keyword>
<accession>A0A5N3UQI3</accession>
<sequence>MRGCLLLPLLLLGTVSALYLEKDALHLGGLETKADLSQDLEGSGGQEGALALSGEVLESGAQEVEDAHDDELDSELYPDDLDKDVQCPKEEETERLPGSPECESCRYTMVVTPRTFNGAQTVCRTCYRGNLASIHNLSVNTLIHRLAIRTNQAQVWIGGFIRGWLRCRRFHWTDGSCWNFGIWAQGQPRNGRGRCVALCTRGPHLAPATCLLRSGWVISPPSLSVPSVKWE</sequence>
<dbReference type="PRINTS" id="PR00770">
    <property type="entry name" value="EMAJORBASICP"/>
</dbReference>
<gene>
    <name evidence="5" type="ORF">FD754_024216</name>
    <name evidence="4" type="ORF">FD754_024217</name>
</gene>
<dbReference type="InterPro" id="IPR016186">
    <property type="entry name" value="C-type_lectin-like/link_sf"/>
</dbReference>
<keyword evidence="6" id="KW-1185">Reference proteome</keyword>
<evidence type="ECO:0000259" key="3">
    <source>
        <dbReference type="PROSITE" id="PS50041"/>
    </source>
</evidence>
<dbReference type="SMART" id="SM00034">
    <property type="entry name" value="CLECT"/>
    <property type="match status" value="1"/>
</dbReference>
<feature type="chain" id="PRO_5044622276" description="C-type lectin domain-containing protein" evidence="2">
    <location>
        <begin position="18"/>
        <end position="231"/>
    </location>
</feature>
<feature type="domain" description="C-type lectin" evidence="3">
    <location>
        <begin position="107"/>
        <end position="219"/>
    </location>
</feature>
<evidence type="ECO:0000256" key="1">
    <source>
        <dbReference type="ARBA" id="ARBA00023157"/>
    </source>
</evidence>
<dbReference type="EMBL" id="VCEA01002713">
    <property type="protein sequence ID" value="KAB0338983.1"/>
    <property type="molecule type" value="Genomic_DNA"/>
</dbReference>
<dbReference type="Gene3D" id="3.10.100.10">
    <property type="entry name" value="Mannose-Binding Protein A, subunit A"/>
    <property type="match status" value="1"/>
</dbReference>
<dbReference type="InterPro" id="IPR002352">
    <property type="entry name" value="Eosinophil_major_basic"/>
</dbReference>
<dbReference type="InterPro" id="IPR050976">
    <property type="entry name" value="Snaclec"/>
</dbReference>
<dbReference type="InterPro" id="IPR016187">
    <property type="entry name" value="CTDL_fold"/>
</dbReference>